<feature type="transmembrane region" description="Helical" evidence="7">
    <location>
        <begin position="85"/>
        <end position="103"/>
    </location>
</feature>
<protein>
    <submittedName>
        <fullName evidence="8">Uncharacterized protein</fullName>
    </submittedName>
</protein>
<feature type="region of interest" description="Disordered" evidence="6">
    <location>
        <begin position="142"/>
        <end position="163"/>
    </location>
</feature>
<reference evidence="8 9" key="1">
    <citation type="submission" date="2016-05" db="EMBL/GenBank/DDBJ databases">
        <title>A degradative enzymes factory behind the ericoid mycorrhizal symbiosis.</title>
        <authorList>
            <consortium name="DOE Joint Genome Institute"/>
            <person name="Martino E."/>
            <person name="Morin E."/>
            <person name="Grelet G."/>
            <person name="Kuo A."/>
            <person name="Kohler A."/>
            <person name="Daghino S."/>
            <person name="Barry K."/>
            <person name="Choi C."/>
            <person name="Cichocki N."/>
            <person name="Clum A."/>
            <person name="Copeland A."/>
            <person name="Hainaut M."/>
            <person name="Haridas S."/>
            <person name="Labutti K."/>
            <person name="Lindquist E."/>
            <person name="Lipzen A."/>
            <person name="Khouja H.-R."/>
            <person name="Murat C."/>
            <person name="Ohm R."/>
            <person name="Olson A."/>
            <person name="Spatafora J."/>
            <person name="Veneault-Fourrey C."/>
            <person name="Henrissat B."/>
            <person name="Grigoriev I."/>
            <person name="Martin F."/>
            <person name="Perotto S."/>
        </authorList>
    </citation>
    <scope>NUCLEOTIDE SEQUENCE [LARGE SCALE GENOMIC DNA]</scope>
    <source>
        <strain evidence="8 9">UAMH 7357</strain>
    </source>
</reference>
<accession>A0A2J6QEV9</accession>
<dbReference type="EMBL" id="KZ613471">
    <property type="protein sequence ID" value="PMD24809.1"/>
    <property type="molecule type" value="Genomic_DNA"/>
</dbReference>
<dbReference type="AlphaFoldDB" id="A0A2J6QEV9"/>
<evidence type="ECO:0000256" key="1">
    <source>
        <dbReference type="ARBA" id="ARBA00004141"/>
    </source>
</evidence>
<keyword evidence="3 7" id="KW-1133">Transmembrane helix</keyword>
<evidence type="ECO:0000256" key="6">
    <source>
        <dbReference type="SAM" id="MobiDB-lite"/>
    </source>
</evidence>
<dbReference type="GO" id="GO:0016236">
    <property type="term" value="P:macroautophagy"/>
    <property type="evidence" value="ECO:0007669"/>
    <property type="project" value="TreeGrafter"/>
</dbReference>
<evidence type="ECO:0000256" key="7">
    <source>
        <dbReference type="SAM" id="Phobius"/>
    </source>
</evidence>
<dbReference type="Proteomes" id="UP000235672">
    <property type="component" value="Unassembled WGS sequence"/>
</dbReference>
<sequence>MASRTVSTLKFVGSISLGLLTGLSYTLSTLTLPTLLTLPSASSASKAFTNLTTLSLLHIRTLANISSGSFLLAYLLSPRSQKHPYLLWTTLFVGASGSIEYFLKFAVADKMAAGARKNNVRRDKKGKGRQMDASYEVLGAVSDKDSEGTVSGEETEEEVNGEEVREQMEGFMMTQIVRTAVAGIGFAMSVVGIWGDGAADLVIIEM</sequence>
<dbReference type="PANTHER" id="PTHR37278">
    <property type="entry name" value="AUTOPHAGY-RELATED PROTEIN 33-RELATED"/>
    <property type="match status" value="1"/>
</dbReference>
<evidence type="ECO:0000256" key="4">
    <source>
        <dbReference type="ARBA" id="ARBA00023136"/>
    </source>
</evidence>
<dbReference type="OrthoDB" id="5336366at2759"/>
<dbReference type="InterPro" id="IPR051668">
    <property type="entry name" value="ATG33"/>
</dbReference>
<comment type="similarity">
    <text evidence="5">Belongs to the ATG33 family.</text>
</comment>
<dbReference type="GO" id="GO:0000422">
    <property type="term" value="P:autophagy of mitochondrion"/>
    <property type="evidence" value="ECO:0007669"/>
    <property type="project" value="TreeGrafter"/>
</dbReference>
<proteinExistence type="inferred from homology"/>
<organism evidence="8 9">
    <name type="scientific">Hyaloscypha hepaticicola</name>
    <dbReference type="NCBI Taxonomy" id="2082293"/>
    <lineage>
        <taxon>Eukaryota</taxon>
        <taxon>Fungi</taxon>
        <taxon>Dikarya</taxon>
        <taxon>Ascomycota</taxon>
        <taxon>Pezizomycotina</taxon>
        <taxon>Leotiomycetes</taxon>
        <taxon>Helotiales</taxon>
        <taxon>Hyaloscyphaceae</taxon>
        <taxon>Hyaloscypha</taxon>
    </lineage>
</organism>
<comment type="subcellular location">
    <subcellularLocation>
        <location evidence="1">Membrane</location>
        <topology evidence="1">Multi-pass membrane protein</topology>
    </subcellularLocation>
</comment>
<feature type="transmembrane region" description="Helical" evidence="7">
    <location>
        <begin position="12"/>
        <end position="36"/>
    </location>
</feature>
<keyword evidence="4 7" id="KW-0472">Membrane</keyword>
<name>A0A2J6QEV9_9HELO</name>
<evidence type="ECO:0000256" key="2">
    <source>
        <dbReference type="ARBA" id="ARBA00022692"/>
    </source>
</evidence>
<evidence type="ECO:0000256" key="3">
    <source>
        <dbReference type="ARBA" id="ARBA00022989"/>
    </source>
</evidence>
<evidence type="ECO:0000313" key="8">
    <source>
        <dbReference type="EMBL" id="PMD24809.1"/>
    </source>
</evidence>
<evidence type="ECO:0000256" key="5">
    <source>
        <dbReference type="ARBA" id="ARBA00038013"/>
    </source>
</evidence>
<evidence type="ECO:0000313" key="9">
    <source>
        <dbReference type="Proteomes" id="UP000235672"/>
    </source>
</evidence>
<keyword evidence="9" id="KW-1185">Reference proteome</keyword>
<gene>
    <name evidence="8" type="ORF">NA56DRAFT_593858</name>
</gene>
<dbReference type="PANTHER" id="PTHR37278:SF1">
    <property type="entry name" value="AUTOPHAGY-RELATED PROTEIN 33-RELATED"/>
    <property type="match status" value="1"/>
</dbReference>
<keyword evidence="2 7" id="KW-0812">Transmembrane</keyword>
<dbReference type="GO" id="GO:0005741">
    <property type="term" value="C:mitochondrial outer membrane"/>
    <property type="evidence" value="ECO:0007669"/>
    <property type="project" value="TreeGrafter"/>
</dbReference>